<feature type="transmembrane region" description="Helical" evidence="4">
    <location>
        <begin position="273"/>
        <end position="294"/>
    </location>
</feature>
<dbReference type="EMBL" id="JFZT01000057">
    <property type="protein sequence ID" value="EZQ02073.1"/>
    <property type="molecule type" value="Genomic_DNA"/>
</dbReference>
<feature type="transmembrane region" description="Helical" evidence="4">
    <location>
        <begin position="187"/>
        <end position="205"/>
    </location>
</feature>
<organism evidence="6 7">
    <name type="scientific">Candidatus Acidianus copahuensis</name>
    <dbReference type="NCBI Taxonomy" id="1160895"/>
    <lineage>
        <taxon>Archaea</taxon>
        <taxon>Thermoproteota</taxon>
        <taxon>Thermoprotei</taxon>
        <taxon>Sulfolobales</taxon>
        <taxon>Sulfolobaceae</taxon>
        <taxon>Acidianus</taxon>
    </lineage>
</organism>
<dbReference type="Pfam" id="PF07690">
    <property type="entry name" value="MFS_1"/>
    <property type="match status" value="1"/>
</dbReference>
<comment type="caution">
    <text evidence="6">The sequence shown here is derived from an EMBL/GenBank/DDBJ whole genome shotgun (WGS) entry which is preliminary data.</text>
</comment>
<name>A0A031LME4_9CREN</name>
<dbReference type="Gene3D" id="1.20.1250.20">
    <property type="entry name" value="MFS general substrate transporter like domains"/>
    <property type="match status" value="2"/>
</dbReference>
<feature type="domain" description="Major facilitator superfamily (MFS) profile" evidence="5">
    <location>
        <begin position="1"/>
        <end position="354"/>
    </location>
</feature>
<evidence type="ECO:0000313" key="6">
    <source>
        <dbReference type="EMBL" id="EZQ02073.1"/>
    </source>
</evidence>
<dbReference type="OrthoDB" id="200998at2157"/>
<proteinExistence type="predicted"/>
<feature type="transmembrane region" description="Helical" evidence="4">
    <location>
        <begin position="89"/>
        <end position="117"/>
    </location>
</feature>
<accession>A0A031LME4</accession>
<keyword evidence="2" id="KW-0813">Transport</keyword>
<sequence>MKGFTIIFARVIYAITWFYLAPIIPYLSSSLSFPISFSGLVPFSFFVGSGSMQIPSAYISSRIGLRRTMILGLSVMAISSLFVGNSTNLYMLLISYFIAGVGASMFFSSGASILAILNEKRTSTALGIYNSAFSLGGIIGLNWIFLDQHIGFKFSSYLLSALLFISIFINLRLPNHFPNWSTIKDKKILYLGIATSGVWGAYYVIGELFPTFATVNLHIQITQSSAITSTLLIFSLIGGLLAFLGDRGNRVKLLLITSILGVIPSLLLYTRYYFLGIVTIGIFNELAISILYALAASNRGSNAGIALAEINAVNIILGSIIQPIASLSGIYIWVISTILGIIPLVIITKIKQLA</sequence>
<dbReference type="GO" id="GO:0005886">
    <property type="term" value="C:plasma membrane"/>
    <property type="evidence" value="ECO:0007669"/>
    <property type="project" value="UniProtKB-SubCell"/>
</dbReference>
<evidence type="ECO:0000256" key="2">
    <source>
        <dbReference type="ARBA" id="ARBA00022448"/>
    </source>
</evidence>
<evidence type="ECO:0000256" key="3">
    <source>
        <dbReference type="ARBA" id="ARBA00022475"/>
    </source>
</evidence>
<dbReference type="PANTHER" id="PTHR43271:SF2">
    <property type="entry name" value="BLL2771 PROTEIN"/>
    <property type="match status" value="1"/>
</dbReference>
<dbReference type="SUPFAM" id="SSF103473">
    <property type="entry name" value="MFS general substrate transporter"/>
    <property type="match status" value="1"/>
</dbReference>
<reference evidence="6 7" key="1">
    <citation type="submission" date="2014-03" db="EMBL/GenBank/DDBJ databases">
        <title>Draft genome sequence of the novel thermoacidophilic archaea Acidianus copahuensis ALE1 strain, isolated from Copahue volcanic area in Neuquen Argentina.</title>
        <authorList>
            <person name="Urbieta M.S."/>
            <person name="Rascovan N."/>
            <person name="Castro C."/>
            <person name="Revale S."/>
            <person name="Giaveno M.A."/>
            <person name="Vazquez M.P."/>
            <person name="Donati E.R."/>
        </authorList>
    </citation>
    <scope>NUCLEOTIDE SEQUENCE [LARGE SCALE GENOMIC DNA]</scope>
    <source>
        <strain evidence="6 7">ALE1</strain>
    </source>
</reference>
<evidence type="ECO:0000256" key="1">
    <source>
        <dbReference type="ARBA" id="ARBA00004651"/>
    </source>
</evidence>
<feature type="transmembrane region" description="Helical" evidence="4">
    <location>
        <begin position="124"/>
        <end position="145"/>
    </location>
</feature>
<feature type="transmembrane region" description="Helical" evidence="4">
    <location>
        <begin position="251"/>
        <end position="267"/>
    </location>
</feature>
<comment type="subcellular location">
    <subcellularLocation>
        <location evidence="1">Cell membrane</location>
        <topology evidence="1">Multi-pass membrane protein</topology>
    </subcellularLocation>
</comment>
<evidence type="ECO:0000259" key="5">
    <source>
        <dbReference type="PROSITE" id="PS50850"/>
    </source>
</evidence>
<keyword evidence="4" id="KW-0812">Transmembrane</keyword>
<feature type="transmembrane region" description="Helical" evidence="4">
    <location>
        <begin position="157"/>
        <end position="175"/>
    </location>
</feature>
<feature type="transmembrane region" description="Helical" evidence="4">
    <location>
        <begin position="33"/>
        <end position="52"/>
    </location>
</feature>
<keyword evidence="7" id="KW-1185">Reference proteome</keyword>
<feature type="transmembrane region" description="Helical" evidence="4">
    <location>
        <begin position="330"/>
        <end position="348"/>
    </location>
</feature>
<feature type="transmembrane region" description="Helical" evidence="4">
    <location>
        <begin position="7"/>
        <end position="27"/>
    </location>
</feature>
<dbReference type="STRING" id="1160895.CM19_11440"/>
<evidence type="ECO:0000256" key="4">
    <source>
        <dbReference type="SAM" id="Phobius"/>
    </source>
</evidence>
<feature type="transmembrane region" description="Helical" evidence="4">
    <location>
        <begin position="306"/>
        <end position="324"/>
    </location>
</feature>
<keyword evidence="4" id="KW-1133">Transmembrane helix</keyword>
<feature type="transmembrane region" description="Helical" evidence="4">
    <location>
        <begin position="64"/>
        <end position="83"/>
    </location>
</feature>
<evidence type="ECO:0000313" key="7">
    <source>
        <dbReference type="Proteomes" id="UP000024332"/>
    </source>
</evidence>
<gene>
    <name evidence="6" type="ORF">CM19_11440</name>
</gene>
<dbReference type="AlphaFoldDB" id="A0A031LME4"/>
<dbReference type="InterPro" id="IPR036259">
    <property type="entry name" value="MFS_trans_sf"/>
</dbReference>
<dbReference type="PANTHER" id="PTHR43271">
    <property type="entry name" value="BLL2771 PROTEIN"/>
    <property type="match status" value="1"/>
</dbReference>
<protein>
    <submittedName>
        <fullName evidence="6">MFS transporter</fullName>
    </submittedName>
</protein>
<dbReference type="Proteomes" id="UP000024332">
    <property type="component" value="Unassembled WGS sequence"/>
</dbReference>
<dbReference type="InterPro" id="IPR020846">
    <property type="entry name" value="MFS_dom"/>
</dbReference>
<dbReference type="PROSITE" id="PS50850">
    <property type="entry name" value="MFS"/>
    <property type="match status" value="1"/>
</dbReference>
<dbReference type="InterPro" id="IPR011701">
    <property type="entry name" value="MFS"/>
</dbReference>
<keyword evidence="4" id="KW-0472">Membrane</keyword>
<keyword evidence="3" id="KW-1003">Cell membrane</keyword>
<dbReference type="GO" id="GO:0022857">
    <property type="term" value="F:transmembrane transporter activity"/>
    <property type="evidence" value="ECO:0007669"/>
    <property type="project" value="InterPro"/>
</dbReference>
<feature type="transmembrane region" description="Helical" evidence="4">
    <location>
        <begin position="225"/>
        <end position="244"/>
    </location>
</feature>